<protein>
    <recommendedName>
        <fullName evidence="4">Class I SAM-dependent methyltransferase</fullName>
    </recommendedName>
</protein>
<dbReference type="OrthoDB" id="117053at2"/>
<dbReference type="InterPro" id="IPR029063">
    <property type="entry name" value="SAM-dependent_MTases_sf"/>
</dbReference>
<dbReference type="SUPFAM" id="SSF53335">
    <property type="entry name" value="S-adenosyl-L-methionine-dependent methyltransferases"/>
    <property type="match status" value="1"/>
</dbReference>
<accession>D0LZ13</accession>
<dbReference type="Proteomes" id="UP000001880">
    <property type="component" value="Chromosome"/>
</dbReference>
<evidence type="ECO:0000313" key="3">
    <source>
        <dbReference type="Proteomes" id="UP000001880"/>
    </source>
</evidence>
<dbReference type="RefSeq" id="WP_012827091.1">
    <property type="nucleotide sequence ID" value="NC_013440.1"/>
</dbReference>
<dbReference type="HOGENOM" id="CLU_058251_1_0_7"/>
<dbReference type="Gene3D" id="3.40.50.150">
    <property type="entry name" value="Vaccinia Virus protein VP39"/>
    <property type="match status" value="1"/>
</dbReference>
<sequence length="263" mass="28933">MGRLHLFEFEDFDWFPHTLRRYLTDYLRTVESLAATKLRGFVPLLTRLIDAKGSARVVDLCSGSGGPWPILQPALAEAGRPVEVVLTDIAPSPSSIDSAEAGHPGLHYRHEPVDATAVPAELSGPRVIFNGLHHFRPEAARRIVADAMQKGEGIAVFEVISRRPAHVLTFPFIFLAVLLITPLIRPFSWGRLLWTYLIPLVPLLVMWDGVVSALRVYSQDELRTLVDGLSVENYTWEIGEIASVGPPAPYLLGLPTATATAEA</sequence>
<keyword evidence="3" id="KW-1185">Reference proteome</keyword>
<feature type="transmembrane region" description="Helical" evidence="1">
    <location>
        <begin position="193"/>
        <end position="214"/>
    </location>
</feature>
<reference evidence="2 3" key="1">
    <citation type="journal article" date="2010" name="Stand. Genomic Sci.">
        <title>Complete genome sequence of Haliangium ochraceum type strain (SMP-2).</title>
        <authorList>
            <consortium name="US DOE Joint Genome Institute (JGI-PGF)"/>
            <person name="Ivanova N."/>
            <person name="Daum C."/>
            <person name="Lang E."/>
            <person name="Abt B."/>
            <person name="Kopitz M."/>
            <person name="Saunders E."/>
            <person name="Lapidus A."/>
            <person name="Lucas S."/>
            <person name="Glavina Del Rio T."/>
            <person name="Nolan M."/>
            <person name="Tice H."/>
            <person name="Copeland A."/>
            <person name="Cheng J.F."/>
            <person name="Chen F."/>
            <person name="Bruce D."/>
            <person name="Goodwin L."/>
            <person name="Pitluck S."/>
            <person name="Mavromatis K."/>
            <person name="Pati A."/>
            <person name="Mikhailova N."/>
            <person name="Chen A."/>
            <person name="Palaniappan K."/>
            <person name="Land M."/>
            <person name="Hauser L."/>
            <person name="Chang Y.J."/>
            <person name="Jeffries C.D."/>
            <person name="Detter J.C."/>
            <person name="Brettin T."/>
            <person name="Rohde M."/>
            <person name="Goker M."/>
            <person name="Bristow J."/>
            <person name="Markowitz V."/>
            <person name="Eisen J.A."/>
            <person name="Hugenholtz P."/>
            <person name="Kyrpides N.C."/>
            <person name="Klenk H.P."/>
        </authorList>
    </citation>
    <scope>NUCLEOTIDE SEQUENCE [LARGE SCALE GENOMIC DNA]</scope>
    <source>
        <strain evidence="3">DSM 14365 / CIP 107738 / JCM 11303 / AJ 13395 / SMP-2</strain>
    </source>
</reference>
<feature type="transmembrane region" description="Helical" evidence="1">
    <location>
        <begin position="167"/>
        <end position="187"/>
    </location>
</feature>
<dbReference type="eggNOG" id="ENOG502ZVTY">
    <property type="taxonomic scope" value="Bacteria"/>
</dbReference>
<evidence type="ECO:0008006" key="4">
    <source>
        <dbReference type="Google" id="ProtNLM"/>
    </source>
</evidence>
<evidence type="ECO:0000256" key="1">
    <source>
        <dbReference type="SAM" id="Phobius"/>
    </source>
</evidence>
<dbReference type="EMBL" id="CP001804">
    <property type="protein sequence ID" value="ACY14483.1"/>
    <property type="molecule type" value="Genomic_DNA"/>
</dbReference>
<keyword evidence="1" id="KW-0812">Transmembrane</keyword>
<proteinExistence type="predicted"/>
<keyword evidence="1" id="KW-0472">Membrane</keyword>
<evidence type="ECO:0000313" key="2">
    <source>
        <dbReference type="EMBL" id="ACY14483.1"/>
    </source>
</evidence>
<dbReference type="KEGG" id="hoh:Hoch_1937"/>
<gene>
    <name evidence="2" type="ordered locus">Hoch_1937</name>
</gene>
<dbReference type="STRING" id="502025.Hoch_1937"/>
<dbReference type="AlphaFoldDB" id="D0LZ13"/>
<name>D0LZ13_HALO1</name>
<organism evidence="2 3">
    <name type="scientific">Haliangium ochraceum (strain DSM 14365 / JCM 11303 / SMP-2)</name>
    <dbReference type="NCBI Taxonomy" id="502025"/>
    <lineage>
        <taxon>Bacteria</taxon>
        <taxon>Pseudomonadati</taxon>
        <taxon>Myxococcota</taxon>
        <taxon>Polyangia</taxon>
        <taxon>Haliangiales</taxon>
        <taxon>Kofleriaceae</taxon>
        <taxon>Haliangium</taxon>
    </lineage>
</organism>
<keyword evidence="1" id="KW-1133">Transmembrane helix</keyword>